<proteinExistence type="predicted"/>
<gene>
    <name evidence="1" type="ordered locus">Deipe_2078</name>
</gene>
<protein>
    <submittedName>
        <fullName evidence="1">Uncharacterized protein</fullName>
    </submittedName>
</protein>
<dbReference type="KEGG" id="dpd:Deipe_2078"/>
<keyword evidence="2" id="KW-1185">Reference proteome</keyword>
<dbReference type="EMBL" id="CP003382">
    <property type="protein sequence ID" value="AFZ67574.1"/>
    <property type="molecule type" value="Genomic_DNA"/>
</dbReference>
<evidence type="ECO:0000313" key="2">
    <source>
        <dbReference type="Proteomes" id="UP000010467"/>
    </source>
</evidence>
<sequence>MTHERLVLKGRGVEVTLFHATVQNGTITAGAVYTTAPVRAGARLKHENHKYKFPAIPHGGFFLADITITEA</sequence>
<dbReference type="RefSeq" id="WP_015235879.1">
    <property type="nucleotide sequence ID" value="NC_019793.1"/>
</dbReference>
<dbReference type="PATRIC" id="fig|937777.3.peg.2088"/>
<dbReference type="HOGENOM" id="CLU_2733357_0_0_0"/>
<dbReference type="AlphaFoldDB" id="L0A2A5"/>
<name>L0A2A5_DEIPD</name>
<evidence type="ECO:0000313" key="1">
    <source>
        <dbReference type="EMBL" id="AFZ67574.1"/>
    </source>
</evidence>
<organism evidence="1 2">
    <name type="scientific">Deinococcus peraridilitoris (strain DSM 19664 / LMG 22246 / CIP 109416 / KR-200)</name>
    <dbReference type="NCBI Taxonomy" id="937777"/>
    <lineage>
        <taxon>Bacteria</taxon>
        <taxon>Thermotogati</taxon>
        <taxon>Deinococcota</taxon>
        <taxon>Deinococci</taxon>
        <taxon>Deinococcales</taxon>
        <taxon>Deinococcaceae</taxon>
        <taxon>Deinococcus</taxon>
    </lineage>
</organism>
<dbReference type="STRING" id="937777.Deipe_2078"/>
<accession>L0A2A5</accession>
<reference evidence="2" key="1">
    <citation type="submission" date="2012-03" db="EMBL/GenBank/DDBJ databases">
        <title>Complete sequence of chromosome of Deinococcus peraridilitoris DSM 19664.</title>
        <authorList>
            <person name="Lucas S."/>
            <person name="Copeland A."/>
            <person name="Lapidus A."/>
            <person name="Glavina del Rio T."/>
            <person name="Dalin E."/>
            <person name="Tice H."/>
            <person name="Bruce D."/>
            <person name="Goodwin L."/>
            <person name="Pitluck S."/>
            <person name="Peters L."/>
            <person name="Mikhailova N."/>
            <person name="Lu M."/>
            <person name="Kyrpides N."/>
            <person name="Mavromatis K."/>
            <person name="Ivanova N."/>
            <person name="Brettin T."/>
            <person name="Detter J.C."/>
            <person name="Han C."/>
            <person name="Larimer F."/>
            <person name="Land M."/>
            <person name="Hauser L."/>
            <person name="Markowitz V."/>
            <person name="Cheng J.-F."/>
            <person name="Hugenholtz P."/>
            <person name="Woyke T."/>
            <person name="Wu D."/>
            <person name="Pukall R."/>
            <person name="Steenblock K."/>
            <person name="Brambilla E."/>
            <person name="Klenk H.-P."/>
            <person name="Eisen J.A."/>
        </authorList>
    </citation>
    <scope>NUCLEOTIDE SEQUENCE [LARGE SCALE GENOMIC DNA]</scope>
    <source>
        <strain evidence="2">DSM 19664 / LMG 22246 / CIP 109416 / KR-200</strain>
    </source>
</reference>
<dbReference type="Proteomes" id="UP000010467">
    <property type="component" value="Chromosome"/>
</dbReference>